<keyword evidence="1" id="KW-0378">Hydrolase</keyword>
<dbReference type="InterPro" id="IPR012338">
    <property type="entry name" value="Beta-lactam/transpept-like"/>
</dbReference>
<evidence type="ECO:0000313" key="4">
    <source>
        <dbReference type="EMBL" id="BDU68737.1"/>
    </source>
</evidence>
<accession>A0ABM8DP25</accession>
<reference evidence="5" key="1">
    <citation type="journal article" date="2023" name="Int. J. Syst. Evol. Microbiol.">
        <title>Mesoterricola silvestris gen. nov., sp. nov., Mesoterricola sediminis sp. nov., Geothrix oryzae sp. nov., Geothrix edaphica sp. nov., Geothrix rubra sp. nov., and Geothrix limicola sp. nov., six novel members of Acidobacteriota isolated from soils.</title>
        <authorList>
            <person name="Itoh H."/>
            <person name="Sugisawa Y."/>
            <person name="Mise K."/>
            <person name="Xu Z."/>
            <person name="Kuniyasu M."/>
            <person name="Ushijima N."/>
            <person name="Kawano K."/>
            <person name="Kobayashi E."/>
            <person name="Shiratori Y."/>
            <person name="Masuda Y."/>
            <person name="Senoo K."/>
        </authorList>
    </citation>
    <scope>NUCLEOTIDE SEQUENCE [LARGE SCALE GENOMIC DNA]</scope>
    <source>
        <strain evidence="5">Red222</strain>
    </source>
</reference>
<evidence type="ECO:0000259" key="3">
    <source>
        <dbReference type="Pfam" id="PF00144"/>
    </source>
</evidence>
<feature type="region of interest" description="Disordered" evidence="2">
    <location>
        <begin position="239"/>
        <end position="260"/>
    </location>
</feature>
<dbReference type="PANTHER" id="PTHR43283:SF11">
    <property type="entry name" value="BETA-LACTAMASE-RELATED DOMAIN-CONTAINING PROTEIN"/>
    <property type="match status" value="1"/>
</dbReference>
<evidence type="ECO:0000313" key="5">
    <source>
        <dbReference type="Proteomes" id="UP001242010"/>
    </source>
</evidence>
<proteinExistence type="predicted"/>
<dbReference type="Pfam" id="PF00144">
    <property type="entry name" value="Beta-lactamase"/>
    <property type="match status" value="1"/>
</dbReference>
<feature type="domain" description="Beta-lactamase-related" evidence="3">
    <location>
        <begin position="5"/>
        <end position="293"/>
    </location>
</feature>
<gene>
    <name evidence="4" type="ORF">GETHOR_08380</name>
</gene>
<dbReference type="EMBL" id="AP027079">
    <property type="protein sequence ID" value="BDU68737.1"/>
    <property type="molecule type" value="Genomic_DNA"/>
</dbReference>
<keyword evidence="5" id="KW-1185">Reference proteome</keyword>
<protein>
    <recommendedName>
        <fullName evidence="3">Beta-lactamase-related domain-containing protein</fullName>
    </recommendedName>
</protein>
<dbReference type="InterPro" id="IPR050789">
    <property type="entry name" value="Diverse_Enzym_Activities"/>
</dbReference>
<sequence length="318" mass="34267">MSGFYDLASLTKPLVTAPLALAFLDLEADRRWALGFHERESPLTVRQLLSHSSGLPPWRPFTGEPVAAQLRREVPDHPLLRSVTPGPITYSDLNYRLLAELLVMETGVPFPRLGAASGLSPAPWAAAPVVIPDAADAEAWRLATDRPLPARDPRLPHDANARAGMLGHAGFGTTAPQLRAALARWVAAGWPGRMAVEAAADGPRTRWGLGLQVLFSGGGWFGQLLSKLPRGLGLRVLEDSTEAPPSPAPPQDPDPGPPSGWWFHLGYTGPALFYRPSDQSCLALLVHRRGPAGGLLEVEALRARRWAALARFVGQCEE</sequence>
<evidence type="ECO:0000256" key="1">
    <source>
        <dbReference type="ARBA" id="ARBA00022801"/>
    </source>
</evidence>
<feature type="compositionally biased region" description="Pro residues" evidence="2">
    <location>
        <begin position="244"/>
        <end position="258"/>
    </location>
</feature>
<evidence type="ECO:0000256" key="2">
    <source>
        <dbReference type="SAM" id="MobiDB-lite"/>
    </source>
</evidence>
<dbReference type="Proteomes" id="UP001242010">
    <property type="component" value="Chromosome"/>
</dbReference>
<dbReference type="Gene3D" id="3.40.710.10">
    <property type="entry name" value="DD-peptidase/beta-lactamase superfamily"/>
    <property type="match status" value="1"/>
</dbReference>
<dbReference type="PANTHER" id="PTHR43283">
    <property type="entry name" value="BETA-LACTAMASE-RELATED"/>
    <property type="match status" value="1"/>
</dbReference>
<dbReference type="SUPFAM" id="SSF56601">
    <property type="entry name" value="beta-lactamase/transpeptidase-like"/>
    <property type="match status" value="1"/>
</dbReference>
<organism evidence="4 5">
    <name type="scientific">Geothrix oryzae</name>
    <dbReference type="NCBI Taxonomy" id="2927975"/>
    <lineage>
        <taxon>Bacteria</taxon>
        <taxon>Pseudomonadati</taxon>
        <taxon>Acidobacteriota</taxon>
        <taxon>Holophagae</taxon>
        <taxon>Holophagales</taxon>
        <taxon>Holophagaceae</taxon>
        <taxon>Geothrix</taxon>
    </lineage>
</organism>
<dbReference type="RefSeq" id="WP_286355374.1">
    <property type="nucleotide sequence ID" value="NZ_AP027079.1"/>
</dbReference>
<dbReference type="InterPro" id="IPR001466">
    <property type="entry name" value="Beta-lactam-related"/>
</dbReference>
<name>A0ABM8DP25_9BACT</name>